<reference evidence="2 3" key="1">
    <citation type="journal article" date="2019" name="Nat. Ecol. Evol.">
        <title>Megaphylogeny resolves global patterns of mushroom evolution.</title>
        <authorList>
            <person name="Varga T."/>
            <person name="Krizsan K."/>
            <person name="Foldi C."/>
            <person name="Dima B."/>
            <person name="Sanchez-Garcia M."/>
            <person name="Sanchez-Ramirez S."/>
            <person name="Szollosi G.J."/>
            <person name="Szarkandi J.G."/>
            <person name="Papp V."/>
            <person name="Albert L."/>
            <person name="Andreopoulos W."/>
            <person name="Angelini C."/>
            <person name="Antonin V."/>
            <person name="Barry K.W."/>
            <person name="Bougher N.L."/>
            <person name="Buchanan P."/>
            <person name="Buyck B."/>
            <person name="Bense V."/>
            <person name="Catcheside P."/>
            <person name="Chovatia M."/>
            <person name="Cooper J."/>
            <person name="Damon W."/>
            <person name="Desjardin D."/>
            <person name="Finy P."/>
            <person name="Geml J."/>
            <person name="Haridas S."/>
            <person name="Hughes K."/>
            <person name="Justo A."/>
            <person name="Karasinski D."/>
            <person name="Kautmanova I."/>
            <person name="Kiss B."/>
            <person name="Kocsube S."/>
            <person name="Kotiranta H."/>
            <person name="LaButti K.M."/>
            <person name="Lechner B.E."/>
            <person name="Liimatainen K."/>
            <person name="Lipzen A."/>
            <person name="Lukacs Z."/>
            <person name="Mihaltcheva S."/>
            <person name="Morgado L.N."/>
            <person name="Niskanen T."/>
            <person name="Noordeloos M.E."/>
            <person name="Ohm R.A."/>
            <person name="Ortiz-Santana B."/>
            <person name="Ovrebo C."/>
            <person name="Racz N."/>
            <person name="Riley R."/>
            <person name="Savchenko A."/>
            <person name="Shiryaev A."/>
            <person name="Soop K."/>
            <person name="Spirin V."/>
            <person name="Szebenyi C."/>
            <person name="Tomsovsky M."/>
            <person name="Tulloss R.E."/>
            <person name="Uehling J."/>
            <person name="Grigoriev I.V."/>
            <person name="Vagvolgyi C."/>
            <person name="Papp T."/>
            <person name="Martin F.M."/>
            <person name="Miettinen O."/>
            <person name="Hibbett D.S."/>
            <person name="Nagy L.G."/>
        </authorList>
    </citation>
    <scope>NUCLEOTIDE SEQUENCE [LARGE SCALE GENOMIC DNA]</scope>
    <source>
        <strain evidence="2 3">CBS 309.79</strain>
    </source>
</reference>
<dbReference type="AlphaFoldDB" id="A0A5C3QQE5"/>
<sequence>MVSFHYMAVNGLPAFEGRMAQTLIKTAIHSFPKNHALRVGRPERRRARSQRPCFRPRRPRSPEYSVVLALLPIFWFLSYK</sequence>
<proteinExistence type="predicted"/>
<organism evidence="2 3">
    <name type="scientific">Pterulicium gracile</name>
    <dbReference type="NCBI Taxonomy" id="1884261"/>
    <lineage>
        <taxon>Eukaryota</taxon>
        <taxon>Fungi</taxon>
        <taxon>Dikarya</taxon>
        <taxon>Basidiomycota</taxon>
        <taxon>Agaricomycotina</taxon>
        <taxon>Agaricomycetes</taxon>
        <taxon>Agaricomycetidae</taxon>
        <taxon>Agaricales</taxon>
        <taxon>Pleurotineae</taxon>
        <taxon>Pterulaceae</taxon>
        <taxon>Pterulicium</taxon>
    </lineage>
</organism>
<evidence type="ECO:0000313" key="3">
    <source>
        <dbReference type="Proteomes" id="UP000305067"/>
    </source>
</evidence>
<dbReference type="EMBL" id="ML178822">
    <property type="protein sequence ID" value="TFL02519.1"/>
    <property type="molecule type" value="Genomic_DNA"/>
</dbReference>
<keyword evidence="3" id="KW-1185">Reference proteome</keyword>
<protein>
    <submittedName>
        <fullName evidence="2">Uncharacterized protein</fullName>
    </submittedName>
</protein>
<feature type="region of interest" description="Disordered" evidence="1">
    <location>
        <begin position="39"/>
        <end position="59"/>
    </location>
</feature>
<name>A0A5C3QQE5_9AGAR</name>
<evidence type="ECO:0000256" key="1">
    <source>
        <dbReference type="SAM" id="MobiDB-lite"/>
    </source>
</evidence>
<evidence type="ECO:0000313" key="2">
    <source>
        <dbReference type="EMBL" id="TFL02519.1"/>
    </source>
</evidence>
<gene>
    <name evidence="2" type="ORF">BDV98DRAFT_565957</name>
</gene>
<accession>A0A5C3QQE5</accession>
<dbReference type="Proteomes" id="UP000305067">
    <property type="component" value="Unassembled WGS sequence"/>
</dbReference>